<name>A0AAJ0M6K2_9PEZI</name>
<evidence type="ECO:0000313" key="7">
    <source>
        <dbReference type="Proteomes" id="UP001273166"/>
    </source>
</evidence>
<reference evidence="6" key="2">
    <citation type="submission" date="2023-06" db="EMBL/GenBank/DDBJ databases">
        <authorList>
            <consortium name="Lawrence Berkeley National Laboratory"/>
            <person name="Mondo S.J."/>
            <person name="Hensen N."/>
            <person name="Bonometti L."/>
            <person name="Westerberg I."/>
            <person name="Brannstrom I.O."/>
            <person name="Guillou S."/>
            <person name="Cros-Aarteil S."/>
            <person name="Calhoun S."/>
            <person name="Haridas S."/>
            <person name="Kuo A."/>
            <person name="Pangilinan J."/>
            <person name="Riley R."/>
            <person name="Labutti K."/>
            <person name="Andreopoulos B."/>
            <person name="Lipzen A."/>
            <person name="Chen C."/>
            <person name="Yanf M."/>
            <person name="Daum C."/>
            <person name="Ng V."/>
            <person name="Clum A."/>
            <person name="Steindorff A."/>
            <person name="Ohm R."/>
            <person name="Martin F."/>
            <person name="Silar P."/>
            <person name="Natvig D."/>
            <person name="Lalanne C."/>
            <person name="Gautier V."/>
            <person name="Ament-Velasquez S.L."/>
            <person name="Kruys A."/>
            <person name="Hutchinson M.I."/>
            <person name="Powell A.J."/>
            <person name="Barry K."/>
            <person name="Miller A.N."/>
            <person name="Grigoriev I.V."/>
            <person name="Debuchy R."/>
            <person name="Gladieux P."/>
            <person name="Thoren M.H."/>
            <person name="Johannesson H."/>
        </authorList>
    </citation>
    <scope>NUCLEOTIDE SEQUENCE</scope>
    <source>
        <strain evidence="6">CBS 333.67</strain>
    </source>
</reference>
<keyword evidence="2 4" id="KW-1133">Transmembrane helix</keyword>
<evidence type="ECO:0000313" key="6">
    <source>
        <dbReference type="EMBL" id="KAK3310745.1"/>
    </source>
</evidence>
<comment type="subcellular location">
    <subcellularLocation>
        <location evidence="4">Membrane</location>
        <topology evidence="4">Multi-pass membrane protein</topology>
    </subcellularLocation>
</comment>
<evidence type="ECO:0000256" key="1">
    <source>
        <dbReference type="ARBA" id="ARBA00022692"/>
    </source>
</evidence>
<reference evidence="6" key="1">
    <citation type="journal article" date="2023" name="Mol. Phylogenet. Evol.">
        <title>Genome-scale phylogeny and comparative genomics of the fungal order Sordariales.</title>
        <authorList>
            <person name="Hensen N."/>
            <person name="Bonometti L."/>
            <person name="Westerberg I."/>
            <person name="Brannstrom I.O."/>
            <person name="Guillou S."/>
            <person name="Cros-Aarteil S."/>
            <person name="Calhoun S."/>
            <person name="Haridas S."/>
            <person name="Kuo A."/>
            <person name="Mondo S."/>
            <person name="Pangilinan J."/>
            <person name="Riley R."/>
            <person name="LaButti K."/>
            <person name="Andreopoulos B."/>
            <person name="Lipzen A."/>
            <person name="Chen C."/>
            <person name="Yan M."/>
            <person name="Daum C."/>
            <person name="Ng V."/>
            <person name="Clum A."/>
            <person name="Steindorff A."/>
            <person name="Ohm R.A."/>
            <person name="Martin F."/>
            <person name="Silar P."/>
            <person name="Natvig D.O."/>
            <person name="Lalanne C."/>
            <person name="Gautier V."/>
            <person name="Ament-Velasquez S.L."/>
            <person name="Kruys A."/>
            <person name="Hutchinson M.I."/>
            <person name="Powell A.J."/>
            <person name="Barry K."/>
            <person name="Miller A.N."/>
            <person name="Grigoriev I.V."/>
            <person name="Debuchy R."/>
            <person name="Gladieux P."/>
            <person name="Hiltunen Thoren M."/>
            <person name="Johannesson H."/>
        </authorList>
    </citation>
    <scope>NUCLEOTIDE SEQUENCE</scope>
    <source>
        <strain evidence="6">CBS 333.67</strain>
    </source>
</reference>
<evidence type="ECO:0000256" key="5">
    <source>
        <dbReference type="SAM" id="MobiDB-lite"/>
    </source>
</evidence>
<feature type="transmembrane region" description="Helical" evidence="4">
    <location>
        <begin position="136"/>
        <end position="159"/>
    </location>
</feature>
<sequence>MPILGSLLRSYLQPATDGGNKTARATTASSPVPAAQPVSPAPASVPSAPAYQQNPLPSPTAQQPEEPNDFFSRRSCRQFGLFFSGAVFLYSSVMITRRAIRRHRVASRMQFYQPNQFNGRTHHDAPQRSPLLAFEALNLATLNTMAFAVMMVGGVCWAFDISTLEDLRRKTRASIEATPGGTLDEMAEKEVVEWVAKTLKIDLQSEKEKPPPDSEGKR</sequence>
<evidence type="ECO:0000256" key="4">
    <source>
        <dbReference type="RuleBase" id="RU367098"/>
    </source>
</evidence>
<feature type="compositionally biased region" description="Polar residues" evidence="5">
    <location>
        <begin position="51"/>
        <end position="65"/>
    </location>
</feature>
<evidence type="ECO:0000256" key="3">
    <source>
        <dbReference type="ARBA" id="ARBA00023136"/>
    </source>
</evidence>
<keyword evidence="3 4" id="KW-0472">Membrane</keyword>
<proteinExistence type="inferred from homology"/>
<comment type="similarity">
    <text evidence="4">Belongs to the AIM11 family.</text>
</comment>
<dbReference type="Proteomes" id="UP001273166">
    <property type="component" value="Unassembled WGS sequence"/>
</dbReference>
<dbReference type="PANTHER" id="PTHR39136:SF1">
    <property type="entry name" value="ALTERED INHERITANCE OF MITOCHONDRIA PROTEIN 11"/>
    <property type="match status" value="1"/>
</dbReference>
<accession>A0AAJ0M6K2</accession>
<dbReference type="GO" id="GO:0016020">
    <property type="term" value="C:membrane"/>
    <property type="evidence" value="ECO:0007669"/>
    <property type="project" value="UniProtKB-SubCell"/>
</dbReference>
<protein>
    <recommendedName>
        <fullName evidence="4">Altered inheritance of mitochondria protein 11</fullName>
    </recommendedName>
</protein>
<feature type="transmembrane region" description="Helical" evidence="4">
    <location>
        <begin position="79"/>
        <end position="100"/>
    </location>
</feature>
<evidence type="ECO:0000256" key="2">
    <source>
        <dbReference type="ARBA" id="ARBA00022989"/>
    </source>
</evidence>
<organism evidence="6 7">
    <name type="scientific">Chaetomium strumarium</name>
    <dbReference type="NCBI Taxonomy" id="1170767"/>
    <lineage>
        <taxon>Eukaryota</taxon>
        <taxon>Fungi</taxon>
        <taxon>Dikarya</taxon>
        <taxon>Ascomycota</taxon>
        <taxon>Pezizomycotina</taxon>
        <taxon>Sordariomycetes</taxon>
        <taxon>Sordariomycetidae</taxon>
        <taxon>Sordariales</taxon>
        <taxon>Chaetomiaceae</taxon>
        <taxon>Chaetomium</taxon>
    </lineage>
</organism>
<dbReference type="GO" id="GO:0005739">
    <property type="term" value="C:mitochondrion"/>
    <property type="evidence" value="ECO:0007669"/>
    <property type="project" value="TreeGrafter"/>
</dbReference>
<feature type="region of interest" description="Disordered" evidence="5">
    <location>
        <begin position="14"/>
        <end position="69"/>
    </location>
</feature>
<dbReference type="InterPro" id="IPR038814">
    <property type="entry name" value="AIM11"/>
</dbReference>
<dbReference type="PANTHER" id="PTHR39136">
    <property type="entry name" value="ALTERED INHERITANCE OF MITOCHONDRIA PROTEIN 11"/>
    <property type="match status" value="1"/>
</dbReference>
<keyword evidence="1 4" id="KW-0812">Transmembrane</keyword>
<keyword evidence="7" id="KW-1185">Reference proteome</keyword>
<comment type="caution">
    <text evidence="6">The sequence shown here is derived from an EMBL/GenBank/DDBJ whole genome shotgun (WGS) entry which is preliminary data.</text>
</comment>
<dbReference type="EMBL" id="JAUDZG010000001">
    <property type="protein sequence ID" value="KAK3310745.1"/>
    <property type="molecule type" value="Genomic_DNA"/>
</dbReference>
<gene>
    <name evidence="4" type="primary">AIM11</name>
    <name evidence="6" type="ORF">B0T15DRAFT_47930</name>
</gene>
<feature type="compositionally biased region" description="Low complexity" evidence="5">
    <location>
        <begin position="28"/>
        <end position="50"/>
    </location>
</feature>
<dbReference type="AlphaFoldDB" id="A0AAJ0M6K2"/>